<comment type="similarity">
    <text evidence="4 10">Belongs to the galactose-1-phosphate uridylyltransferase type 2 family.</text>
</comment>
<dbReference type="InterPro" id="IPR023425">
    <property type="entry name" value="GalP_uridyl_Trfase_II_CS"/>
</dbReference>
<evidence type="ECO:0000256" key="6">
    <source>
        <dbReference type="ARBA" id="ARBA00022679"/>
    </source>
</evidence>
<dbReference type="InterPro" id="IPR000766">
    <property type="entry name" value="GalP_uridyl_Trfase_II"/>
</dbReference>
<comment type="subcellular location">
    <subcellularLocation>
        <location evidence="2 10">Cytoplasm</location>
    </subcellularLocation>
</comment>
<keyword evidence="7 10" id="KW-0548">Nucleotidyltransferase</keyword>
<dbReference type="PATRIC" id="fig|1502.177.peg.1836"/>
<evidence type="ECO:0000256" key="10">
    <source>
        <dbReference type="HAMAP-Rule" id="MF_00571"/>
    </source>
</evidence>
<feature type="domain" description="Galactose-1-phosphate uridyl transferase C-terminal" evidence="12">
    <location>
        <begin position="246"/>
        <end position="441"/>
    </location>
</feature>
<keyword evidence="8 10" id="KW-0299">Galactose metabolism</keyword>
<evidence type="ECO:0000259" key="11">
    <source>
        <dbReference type="Pfam" id="PF01087"/>
    </source>
</evidence>
<organism evidence="13 14">
    <name type="scientific">Clostridium perfringens</name>
    <dbReference type="NCBI Taxonomy" id="1502"/>
    <lineage>
        <taxon>Bacteria</taxon>
        <taxon>Bacillati</taxon>
        <taxon>Bacillota</taxon>
        <taxon>Clostridia</taxon>
        <taxon>Eubacteriales</taxon>
        <taxon>Clostridiaceae</taxon>
        <taxon>Clostridium</taxon>
    </lineage>
</organism>
<keyword evidence="5 10" id="KW-0963">Cytoplasm</keyword>
<evidence type="ECO:0000256" key="4">
    <source>
        <dbReference type="ARBA" id="ARBA00008706"/>
    </source>
</evidence>
<evidence type="ECO:0000256" key="3">
    <source>
        <dbReference type="ARBA" id="ARBA00004947"/>
    </source>
</evidence>
<reference evidence="13 14" key="1">
    <citation type="journal article" date="2016" name="PLoS ONE">
        <title>Plasmid Characterization and Chromosome Analysis of Two netF+ Clostridium perfringens Isolates Associated with Foal and Canine Necrotizing Enteritis.</title>
        <authorList>
            <person name="Mehdizadeh Gohari I."/>
            <person name="Kropinski A.M."/>
            <person name="Weese S.J."/>
            <person name="Parreira V.R."/>
            <person name="Whitehead A.E."/>
            <person name="Boerlin P."/>
            <person name="Prescott J.F."/>
        </authorList>
    </citation>
    <scope>NUCLEOTIDE SEQUENCE [LARGE SCALE GENOMIC DNA]</scope>
    <source>
        <strain evidence="13 14">JP838</strain>
    </source>
</reference>
<dbReference type="Pfam" id="PF02744">
    <property type="entry name" value="GalP_UDP_tr_C"/>
    <property type="match status" value="1"/>
</dbReference>
<dbReference type="Pfam" id="PF01087">
    <property type="entry name" value="GalP_UDP_transf"/>
    <property type="match status" value="1"/>
</dbReference>
<dbReference type="EC" id="2.7.7.12" evidence="10"/>
<dbReference type="InterPro" id="IPR005849">
    <property type="entry name" value="GalP_Utransf_N"/>
</dbReference>
<dbReference type="AlphaFoldDB" id="A0A127EIV6"/>
<name>A0A127EIV6_CLOPF</name>
<dbReference type="PANTHER" id="PTHR39191">
    <property type="entry name" value="GALACTOSE-1-PHOSPHATE URIDYLYLTRANSFERASE"/>
    <property type="match status" value="1"/>
</dbReference>
<dbReference type="EMBL" id="CP010994">
    <property type="protein sequence ID" value="AMN35874.1"/>
    <property type="molecule type" value="Genomic_DNA"/>
</dbReference>
<proteinExistence type="inferred from homology"/>
<evidence type="ECO:0000259" key="12">
    <source>
        <dbReference type="Pfam" id="PF02744"/>
    </source>
</evidence>
<comment type="pathway">
    <text evidence="3 10">Carbohydrate metabolism; galactose metabolism.</text>
</comment>
<evidence type="ECO:0000313" key="14">
    <source>
        <dbReference type="Proteomes" id="UP000070260"/>
    </source>
</evidence>
<dbReference type="UniPathway" id="UPA00214"/>
<dbReference type="Proteomes" id="UP000070260">
    <property type="component" value="Chromosome"/>
</dbReference>
<dbReference type="PIRSF" id="PIRSF006005">
    <property type="entry name" value="GalT_BS"/>
    <property type="match status" value="1"/>
</dbReference>
<evidence type="ECO:0000256" key="5">
    <source>
        <dbReference type="ARBA" id="ARBA00022490"/>
    </source>
</evidence>
<dbReference type="RefSeq" id="WP_061428297.1">
    <property type="nucleotide sequence ID" value="NZ_CATNZA010000006.1"/>
</dbReference>
<dbReference type="PANTHER" id="PTHR39191:SF1">
    <property type="entry name" value="DUF4922 DOMAIN-CONTAINING PROTEIN"/>
    <property type="match status" value="1"/>
</dbReference>
<evidence type="ECO:0000256" key="8">
    <source>
        <dbReference type="ARBA" id="ARBA00023144"/>
    </source>
</evidence>
<sequence>MYNLNALIDRLIEISINNNLIEDMDTVYTRNRLLSLFNENSYTPCEEKLTLSFHETLNELINIAIEKKIIEDALYSKDIFSSDIMNIFLPTPSLINKEFYKRYAISPKESTDYFYSLSKSSNYIRTDRIAKNINFKAPSKYGTMDITINLSKPEKDPKEIALARNSVKSNYPKCLLCIENEGYEGTVTHPDRANHRMIRLNLNDRTWMLQYSPYLYYNEHCIILSEDHVPMKIDISTFKNLLSFVDKFPHYFAGSNADLPIVGGSILSHEHYQGGNHRFPMNDAKKLFDFSIEGFEDVECEAIKWPISTIRLRGKNIDSLVLASDLILKKWRDYSDETLDILAYSNSEMHNTITPMVRKEDGKFVVDLSLRNNRTSKEHPLGIFHPHEEVHHIKKENIGLIEVMGLAVLPGRLLKELEKIKEYLRDEISLDNIEEYHRPWALELKKKFDYLKSSTDLNDFVNKELSNKFVSVLEHCGVFKLNEEGLEGFKRFTNSLNS</sequence>
<evidence type="ECO:0000256" key="2">
    <source>
        <dbReference type="ARBA" id="ARBA00004496"/>
    </source>
</evidence>
<gene>
    <name evidence="10" type="primary">galT</name>
    <name evidence="13" type="ORF">JFP838_08950</name>
</gene>
<dbReference type="HAMAP" id="MF_00571">
    <property type="entry name" value="GalP_UDP_trans"/>
    <property type="match status" value="1"/>
</dbReference>
<dbReference type="NCBIfam" id="NF003629">
    <property type="entry name" value="PRK05270.1-2"/>
    <property type="match status" value="1"/>
</dbReference>
<dbReference type="PROSITE" id="PS01163">
    <property type="entry name" value="GAL_P_UDP_TRANSF_II"/>
    <property type="match status" value="1"/>
</dbReference>
<keyword evidence="9 10" id="KW-0119">Carbohydrate metabolism</keyword>
<evidence type="ECO:0000256" key="7">
    <source>
        <dbReference type="ARBA" id="ARBA00022695"/>
    </source>
</evidence>
<keyword evidence="6 10" id="KW-0808">Transferase</keyword>
<dbReference type="NCBIfam" id="TIGR01239">
    <property type="entry name" value="galT_2"/>
    <property type="match status" value="1"/>
</dbReference>
<protein>
    <recommendedName>
        <fullName evidence="10">Galactose-1-phosphate uridylyltransferase</fullName>
        <shortName evidence="10">Gal-1-P uridylyltransferase</shortName>
        <ecNumber evidence="10">2.7.7.12</ecNumber>
    </recommendedName>
    <alternativeName>
        <fullName evidence="10">UDP-glucose--hexose-1-phosphate uridylyltransferase</fullName>
    </alternativeName>
</protein>
<dbReference type="InterPro" id="IPR005850">
    <property type="entry name" value="GalP_Utransf_C"/>
</dbReference>
<accession>A0A127EIV6</accession>
<evidence type="ECO:0000313" key="13">
    <source>
        <dbReference type="EMBL" id="AMN35874.1"/>
    </source>
</evidence>
<dbReference type="OrthoDB" id="2293at2"/>
<evidence type="ECO:0000256" key="1">
    <source>
        <dbReference type="ARBA" id="ARBA00001107"/>
    </source>
</evidence>
<feature type="domain" description="Galactose-1-phosphate uridyl transferase N-terminal" evidence="11">
    <location>
        <begin position="21"/>
        <end position="230"/>
    </location>
</feature>
<evidence type="ECO:0000256" key="9">
    <source>
        <dbReference type="ARBA" id="ARBA00023277"/>
    </source>
</evidence>
<comment type="catalytic activity">
    <reaction evidence="1 10">
        <text>alpha-D-galactose 1-phosphate + UDP-alpha-D-glucose = alpha-D-glucose 1-phosphate + UDP-alpha-D-galactose</text>
        <dbReference type="Rhea" id="RHEA:13989"/>
        <dbReference type="ChEBI" id="CHEBI:58336"/>
        <dbReference type="ChEBI" id="CHEBI:58601"/>
        <dbReference type="ChEBI" id="CHEBI:58885"/>
        <dbReference type="ChEBI" id="CHEBI:66914"/>
        <dbReference type="EC" id="2.7.7.12"/>
    </reaction>
</comment>
<dbReference type="GO" id="GO:0008108">
    <property type="term" value="F:UDP-glucose:hexose-1-phosphate uridylyltransferase activity"/>
    <property type="evidence" value="ECO:0007669"/>
    <property type="project" value="UniProtKB-UniRule"/>
</dbReference>
<dbReference type="GO" id="GO:0005737">
    <property type="term" value="C:cytoplasm"/>
    <property type="evidence" value="ECO:0007669"/>
    <property type="project" value="UniProtKB-SubCell"/>
</dbReference>
<dbReference type="GO" id="GO:0006012">
    <property type="term" value="P:galactose metabolic process"/>
    <property type="evidence" value="ECO:0007669"/>
    <property type="project" value="UniProtKB-UniRule"/>
</dbReference>